<name>A0A1I2DLX3_9BACL</name>
<dbReference type="STRING" id="1045775.SAMN05216378_4165"/>
<evidence type="ECO:0000313" key="2">
    <source>
        <dbReference type="EMBL" id="SFE81449.1"/>
    </source>
</evidence>
<dbReference type="PANTHER" id="PTHR44013:SF1">
    <property type="entry name" value="ZINC-TYPE ALCOHOL DEHYDROGENASE-LIKE PROTEIN C16A3.02C"/>
    <property type="match status" value="1"/>
</dbReference>
<protein>
    <submittedName>
        <fullName evidence="2">NADPH:quinone reductase</fullName>
    </submittedName>
</protein>
<dbReference type="Pfam" id="PF08240">
    <property type="entry name" value="ADH_N"/>
    <property type="match status" value="1"/>
</dbReference>
<reference evidence="3" key="1">
    <citation type="submission" date="2016-10" db="EMBL/GenBank/DDBJ databases">
        <authorList>
            <person name="Varghese N."/>
            <person name="Submissions S."/>
        </authorList>
    </citation>
    <scope>NUCLEOTIDE SEQUENCE [LARGE SCALE GENOMIC DNA]</scope>
    <source>
        <strain evidence="3">CGMCC 1.10784</strain>
    </source>
</reference>
<evidence type="ECO:0000313" key="3">
    <source>
        <dbReference type="Proteomes" id="UP000198855"/>
    </source>
</evidence>
<dbReference type="InterPro" id="IPR013154">
    <property type="entry name" value="ADH-like_N"/>
</dbReference>
<dbReference type="InterPro" id="IPR020843">
    <property type="entry name" value="ER"/>
</dbReference>
<dbReference type="Pfam" id="PF13602">
    <property type="entry name" value="ADH_zinc_N_2"/>
    <property type="match status" value="1"/>
</dbReference>
<organism evidence="2 3">
    <name type="scientific">Paenibacillus catalpae</name>
    <dbReference type="NCBI Taxonomy" id="1045775"/>
    <lineage>
        <taxon>Bacteria</taxon>
        <taxon>Bacillati</taxon>
        <taxon>Bacillota</taxon>
        <taxon>Bacilli</taxon>
        <taxon>Bacillales</taxon>
        <taxon>Paenibacillaceae</taxon>
        <taxon>Paenibacillus</taxon>
    </lineage>
</organism>
<dbReference type="SUPFAM" id="SSF51735">
    <property type="entry name" value="NAD(P)-binding Rossmann-fold domains"/>
    <property type="match status" value="1"/>
</dbReference>
<keyword evidence="3" id="KW-1185">Reference proteome</keyword>
<dbReference type="InterPro" id="IPR036291">
    <property type="entry name" value="NAD(P)-bd_dom_sf"/>
</dbReference>
<dbReference type="Gene3D" id="3.40.50.720">
    <property type="entry name" value="NAD(P)-binding Rossmann-like Domain"/>
    <property type="match status" value="1"/>
</dbReference>
<dbReference type="InterPro" id="IPR052733">
    <property type="entry name" value="Chloroplast_QOR"/>
</dbReference>
<dbReference type="InterPro" id="IPR011032">
    <property type="entry name" value="GroES-like_sf"/>
</dbReference>
<evidence type="ECO:0000259" key="1">
    <source>
        <dbReference type="SMART" id="SM00829"/>
    </source>
</evidence>
<dbReference type="SMART" id="SM00829">
    <property type="entry name" value="PKS_ER"/>
    <property type="match status" value="1"/>
</dbReference>
<dbReference type="GO" id="GO:0016491">
    <property type="term" value="F:oxidoreductase activity"/>
    <property type="evidence" value="ECO:0007669"/>
    <property type="project" value="InterPro"/>
</dbReference>
<dbReference type="CDD" id="cd08267">
    <property type="entry name" value="MDR1"/>
    <property type="match status" value="1"/>
</dbReference>
<feature type="domain" description="Enoyl reductase (ER)" evidence="1">
    <location>
        <begin position="20"/>
        <end position="328"/>
    </location>
</feature>
<dbReference type="EMBL" id="FOMT01000004">
    <property type="protein sequence ID" value="SFE81449.1"/>
    <property type="molecule type" value="Genomic_DNA"/>
</dbReference>
<proteinExistence type="predicted"/>
<dbReference type="Proteomes" id="UP000198855">
    <property type="component" value="Unassembled WGS sequence"/>
</dbReference>
<accession>A0A1I2DLX3</accession>
<dbReference type="AlphaFoldDB" id="A0A1I2DLX3"/>
<gene>
    <name evidence="2" type="ORF">SAMN05216378_4165</name>
</gene>
<dbReference type="SUPFAM" id="SSF50129">
    <property type="entry name" value="GroES-like"/>
    <property type="match status" value="1"/>
</dbReference>
<dbReference type="Gene3D" id="3.90.180.10">
    <property type="entry name" value="Medium-chain alcohol dehydrogenases, catalytic domain"/>
    <property type="match status" value="1"/>
</dbReference>
<sequence>MVKTPRGGIFIKAILCAKYGTPEILQLKEVDQPVPHSHEVRIKIHAAVATPSDCAFRRADPFFIRFLYGLRSPKFPILGVEFAGEIDLVGQDVKLFKTGDQVFGISPHRFGAYAEYVCLPEDQPVFFKPRNAAYEEAAGLCDGALTALIFLRDKANLQPGQKILINGASGAVGAYAVQLARYYGAEVTGVCSTSNFEGVKALGADKVIDYHQEDFARGDQMYDVIFDAVGKRSFSQCKGSLTPRGIYLSTVPSPGTMMSMLRTSKSGSKKAIFTAAGLRQNKENLAFLKDLFEAEKIKPVIDRRYSLEQAAEAHRYVETGRKKGNVIILVQNETKDRPDPSQIAQIDMRSSISMKETMK</sequence>
<dbReference type="PANTHER" id="PTHR44013">
    <property type="entry name" value="ZINC-TYPE ALCOHOL DEHYDROGENASE-LIKE PROTEIN C16A3.02C"/>
    <property type="match status" value="1"/>
</dbReference>